<gene>
    <name evidence="2" type="ORF">ACFPTR_02720</name>
</gene>
<dbReference type="EMBL" id="JBHSPF010000015">
    <property type="protein sequence ID" value="MFC5627806.1"/>
    <property type="molecule type" value="Genomic_DNA"/>
</dbReference>
<dbReference type="PANTHER" id="PTHR40070">
    <property type="entry name" value="UPF0478 PROTEIN YTXG"/>
    <property type="match status" value="1"/>
</dbReference>
<evidence type="ECO:0000313" key="3">
    <source>
        <dbReference type="Proteomes" id="UP001596143"/>
    </source>
</evidence>
<keyword evidence="1" id="KW-1133">Transmembrane helix</keyword>
<proteinExistence type="predicted"/>
<evidence type="ECO:0000256" key="1">
    <source>
        <dbReference type="SAM" id="Phobius"/>
    </source>
</evidence>
<accession>A0ABW0U4N2</accession>
<dbReference type="RefSeq" id="WP_270896350.1">
    <property type="nucleotide sequence ID" value="NZ_JBHSPF010000015.1"/>
</dbReference>
<comment type="caution">
    <text evidence="2">The sequence shown here is derived from an EMBL/GenBank/DDBJ whole genome shotgun (WGS) entry which is preliminary data.</text>
</comment>
<dbReference type="Pfam" id="PF06103">
    <property type="entry name" value="DUF948"/>
    <property type="match status" value="1"/>
</dbReference>
<dbReference type="PANTHER" id="PTHR40070:SF1">
    <property type="entry name" value="UPF0478 PROTEIN YTXG"/>
    <property type="match status" value="1"/>
</dbReference>
<keyword evidence="3" id="KW-1185">Reference proteome</keyword>
<feature type="transmembrane region" description="Helical" evidence="1">
    <location>
        <begin position="6"/>
        <end position="26"/>
    </location>
</feature>
<evidence type="ECO:0000313" key="2">
    <source>
        <dbReference type="EMBL" id="MFC5627806.1"/>
    </source>
</evidence>
<dbReference type="InterPro" id="IPR009293">
    <property type="entry name" value="UPF0478"/>
</dbReference>
<keyword evidence="1" id="KW-0812">Transmembrane</keyword>
<reference evidence="3" key="1">
    <citation type="journal article" date="2019" name="Int. J. Syst. Evol. Microbiol.">
        <title>The Global Catalogue of Microorganisms (GCM) 10K type strain sequencing project: providing services to taxonomists for standard genome sequencing and annotation.</title>
        <authorList>
            <consortium name="The Broad Institute Genomics Platform"/>
            <consortium name="The Broad Institute Genome Sequencing Center for Infectious Disease"/>
            <person name="Wu L."/>
            <person name="Ma J."/>
        </authorList>
    </citation>
    <scope>NUCLEOTIDE SEQUENCE [LARGE SCALE GENOMIC DNA]</scope>
    <source>
        <strain evidence="3">CGMCC 1.15790</strain>
    </source>
</reference>
<dbReference type="Proteomes" id="UP001596143">
    <property type="component" value="Unassembled WGS sequence"/>
</dbReference>
<sequence>MDLIGISILIIAIAFAVLTVFIINVLNRLSNILENTNKTIEKLPEQLDGMLKETEVVIHNSNETILDLNEKLHALNPIFYMIADAGEASRKLSSSLVDVTNTIKKSSEKGKEVTKEKDLSGIYGLLSFVYFMYQKRQTLKDIKKGKDVNES</sequence>
<keyword evidence="1" id="KW-0472">Membrane</keyword>
<organism evidence="2 3">
    <name type="scientific">Aliibacillus thermotolerans</name>
    <dbReference type="NCBI Taxonomy" id="1834418"/>
    <lineage>
        <taxon>Bacteria</taxon>
        <taxon>Bacillati</taxon>
        <taxon>Bacillota</taxon>
        <taxon>Bacilli</taxon>
        <taxon>Bacillales</taxon>
        <taxon>Bacillaceae</taxon>
        <taxon>Aliibacillus</taxon>
    </lineage>
</organism>
<name>A0ABW0U4N2_9BACI</name>
<protein>
    <submittedName>
        <fullName evidence="2">DUF948 domain-containing protein</fullName>
    </submittedName>
</protein>